<evidence type="ECO:0008006" key="3">
    <source>
        <dbReference type="Google" id="ProtNLM"/>
    </source>
</evidence>
<keyword evidence="2" id="KW-1185">Reference proteome</keyword>
<gene>
    <name evidence="1" type="ORF">E4633_18180</name>
</gene>
<dbReference type="AlphaFoldDB" id="A0A4S1CC04"/>
<name>A0A4S1CC04_9BACT</name>
<sequence>MLRTRVYLTSGLLSLALAGCSSGNFMVRKENVSFFITSDRPELRLVLCESGDMDRIARDSHLQETLQQSLKEKICAVHKNRKDLKALLASLDKDQLEAFMDAFRKNGYEINLVADG</sequence>
<dbReference type="PROSITE" id="PS51257">
    <property type="entry name" value="PROKAR_LIPOPROTEIN"/>
    <property type="match status" value="1"/>
</dbReference>
<proteinExistence type="predicted"/>
<dbReference type="RefSeq" id="WP_135872360.1">
    <property type="nucleotide sequence ID" value="NZ_SRSC01000004.1"/>
</dbReference>
<reference evidence="1 2" key="1">
    <citation type="submission" date="2019-04" db="EMBL/GenBank/DDBJ databases">
        <title>Geobacter oryzae sp. nov., ferric-reducing bacteria isolated from paddy soil.</title>
        <authorList>
            <person name="Xu Z."/>
            <person name="Masuda Y."/>
            <person name="Itoh H."/>
            <person name="Senoo K."/>
        </authorList>
    </citation>
    <scope>NUCLEOTIDE SEQUENCE [LARGE SCALE GENOMIC DNA]</scope>
    <source>
        <strain evidence="1 2">Red111</strain>
    </source>
</reference>
<evidence type="ECO:0000313" key="2">
    <source>
        <dbReference type="Proteomes" id="UP000306416"/>
    </source>
</evidence>
<organism evidence="1 2">
    <name type="scientific">Geomonas terrae</name>
    <dbReference type="NCBI Taxonomy" id="2562681"/>
    <lineage>
        <taxon>Bacteria</taxon>
        <taxon>Pseudomonadati</taxon>
        <taxon>Thermodesulfobacteriota</taxon>
        <taxon>Desulfuromonadia</taxon>
        <taxon>Geobacterales</taxon>
        <taxon>Geobacteraceae</taxon>
        <taxon>Geomonas</taxon>
    </lineage>
</organism>
<protein>
    <recommendedName>
        <fullName evidence="3">Lipoprotein</fullName>
    </recommendedName>
</protein>
<accession>A0A4S1CC04</accession>
<evidence type="ECO:0000313" key="1">
    <source>
        <dbReference type="EMBL" id="TGU70914.1"/>
    </source>
</evidence>
<dbReference type="Proteomes" id="UP000306416">
    <property type="component" value="Unassembled WGS sequence"/>
</dbReference>
<comment type="caution">
    <text evidence="1">The sequence shown here is derived from an EMBL/GenBank/DDBJ whole genome shotgun (WGS) entry which is preliminary data.</text>
</comment>
<dbReference type="EMBL" id="SRSC01000004">
    <property type="protein sequence ID" value="TGU70914.1"/>
    <property type="molecule type" value="Genomic_DNA"/>
</dbReference>